<reference evidence="11 13" key="1">
    <citation type="submission" date="2019-03" db="EMBL/GenBank/DDBJ databases">
        <title>Genomic Encyclopedia of Type Strains, Phase IV (KMG-IV): sequencing the most valuable type-strain genomes for metagenomic binning, comparative biology and taxonomic classification.</title>
        <authorList>
            <person name="Goeker M."/>
        </authorList>
    </citation>
    <scope>NUCLEOTIDE SEQUENCE [LARGE SCALE GENOMIC DNA]</scope>
    <source>
        <strain evidence="11 13">DSM 28140</strain>
    </source>
</reference>
<dbReference type="GO" id="GO:0002101">
    <property type="term" value="P:tRNA wobble cytosine modification"/>
    <property type="evidence" value="ECO:0007669"/>
    <property type="project" value="UniProtKB-UniRule"/>
</dbReference>
<comment type="catalytic activity">
    <reaction evidence="9">
        <text>cytidine(34) in elongator tRNA(Met) + acetyl-CoA + ATP + H2O = N(4)-acetylcytidine(34) in elongator tRNA(Met) + ADP + phosphate + CoA + H(+)</text>
        <dbReference type="Rhea" id="RHEA:43788"/>
        <dbReference type="Rhea" id="RHEA-COMP:10693"/>
        <dbReference type="Rhea" id="RHEA-COMP:10694"/>
        <dbReference type="ChEBI" id="CHEBI:15377"/>
        <dbReference type="ChEBI" id="CHEBI:15378"/>
        <dbReference type="ChEBI" id="CHEBI:30616"/>
        <dbReference type="ChEBI" id="CHEBI:43474"/>
        <dbReference type="ChEBI" id="CHEBI:57287"/>
        <dbReference type="ChEBI" id="CHEBI:57288"/>
        <dbReference type="ChEBI" id="CHEBI:74900"/>
        <dbReference type="ChEBI" id="CHEBI:82748"/>
        <dbReference type="ChEBI" id="CHEBI:456216"/>
        <dbReference type="EC" id="2.3.1.193"/>
    </reaction>
</comment>
<comment type="similarity">
    <text evidence="9">Belongs to the TmcA family.</text>
</comment>
<keyword evidence="3 9" id="KW-0808">Transferase</keyword>
<evidence type="ECO:0000256" key="6">
    <source>
        <dbReference type="ARBA" id="ARBA00022840"/>
    </source>
</evidence>
<evidence type="ECO:0000259" key="10">
    <source>
        <dbReference type="PROSITE" id="PS51186"/>
    </source>
</evidence>
<dbReference type="Pfam" id="PF08351">
    <property type="entry name" value="TmcA_N"/>
    <property type="match status" value="1"/>
</dbReference>
<evidence type="ECO:0000256" key="8">
    <source>
        <dbReference type="ARBA" id="ARBA00023315"/>
    </source>
</evidence>
<dbReference type="GO" id="GO:0051392">
    <property type="term" value="F:tRNA cytidine N4-acetyltransferase activity"/>
    <property type="evidence" value="ECO:0007669"/>
    <property type="project" value="UniProtKB-UniRule"/>
</dbReference>
<dbReference type="InterPro" id="IPR027417">
    <property type="entry name" value="P-loop_NTPase"/>
</dbReference>
<evidence type="ECO:0000313" key="11">
    <source>
        <dbReference type="EMBL" id="TCV85322.1"/>
    </source>
</evidence>
<proteinExistence type="inferred from homology"/>
<dbReference type="GO" id="GO:1904812">
    <property type="term" value="P:rRNA acetylation involved in maturation of SSU-rRNA"/>
    <property type="evidence" value="ECO:0007669"/>
    <property type="project" value="TreeGrafter"/>
</dbReference>
<comment type="subcellular location">
    <subcellularLocation>
        <location evidence="9">Cytoplasm</location>
    </subcellularLocation>
</comment>
<dbReference type="EMBL" id="VDGV01000039">
    <property type="protein sequence ID" value="TNG92069.1"/>
    <property type="molecule type" value="Genomic_DNA"/>
</dbReference>
<evidence type="ECO:0000256" key="9">
    <source>
        <dbReference type="HAMAP-Rule" id="MF_01886"/>
    </source>
</evidence>
<protein>
    <recommendedName>
        <fullName evidence="9">tRNA(Met) cytidine acetyltransferase TmcA</fullName>
        <ecNumber evidence="9">2.3.1.193</ecNumber>
    </recommendedName>
</protein>
<dbReference type="PANTHER" id="PTHR10925:SF5">
    <property type="entry name" value="RNA CYTIDINE ACETYLTRANSFERASE"/>
    <property type="match status" value="1"/>
</dbReference>
<keyword evidence="2 9" id="KW-0820">tRNA-binding</keyword>
<dbReference type="Gene3D" id="3.40.50.300">
    <property type="entry name" value="P-loop containing nucleotide triphosphate hydrolases"/>
    <property type="match status" value="1"/>
</dbReference>
<feature type="binding site" evidence="9">
    <location>
        <position position="173"/>
    </location>
    <ligand>
        <name>ATP</name>
        <dbReference type="ChEBI" id="CHEBI:30616"/>
    </ligand>
</feature>
<dbReference type="InterPro" id="IPR007807">
    <property type="entry name" value="TcmA/NAT10_helicase"/>
</dbReference>
<dbReference type="InterPro" id="IPR016181">
    <property type="entry name" value="Acyl_CoA_acyltransferase"/>
</dbReference>
<comment type="caution">
    <text evidence="11">The sequence shown here is derived from an EMBL/GenBank/DDBJ whole genome shotgun (WGS) entry which is preliminary data.</text>
</comment>
<evidence type="ECO:0000256" key="5">
    <source>
        <dbReference type="ARBA" id="ARBA00022741"/>
    </source>
</evidence>
<dbReference type="InterPro" id="IPR032672">
    <property type="entry name" value="TmcA/NAT10/Kre33"/>
</dbReference>
<feature type="binding site" evidence="9">
    <location>
        <position position="321"/>
    </location>
    <ligand>
        <name>ATP</name>
        <dbReference type="ChEBI" id="CHEBI:30616"/>
    </ligand>
</feature>
<gene>
    <name evidence="9" type="primary">tmcA</name>
    <name evidence="11" type="ORF">EDC16_109101</name>
    <name evidence="12" type="ORF">FHQ21_05325</name>
</gene>
<evidence type="ECO:0000256" key="4">
    <source>
        <dbReference type="ARBA" id="ARBA00022694"/>
    </source>
</evidence>
<dbReference type="CDD" id="cd04301">
    <property type="entry name" value="NAT_SF"/>
    <property type="match status" value="1"/>
</dbReference>
<dbReference type="GO" id="GO:0005737">
    <property type="term" value="C:cytoplasm"/>
    <property type="evidence" value="ECO:0007669"/>
    <property type="project" value="UniProtKB-SubCell"/>
</dbReference>
<dbReference type="Gene3D" id="3.40.630.30">
    <property type="match status" value="1"/>
</dbReference>
<reference evidence="12 14" key="2">
    <citation type="submission" date="2019-05" db="EMBL/GenBank/DDBJ databases">
        <title>Pasteurellaceae isolates from reptiles.</title>
        <authorList>
            <person name="Bojesen A.M."/>
            <person name="Lund E."/>
        </authorList>
    </citation>
    <scope>NUCLEOTIDE SEQUENCE [LARGE SCALE GENOMIC DNA]</scope>
    <source>
        <strain evidence="12 14">ELNT2x</strain>
    </source>
</reference>
<dbReference type="GO" id="GO:1990883">
    <property type="term" value="F:18S rRNA cytidine N-acetyltransferase activity"/>
    <property type="evidence" value="ECO:0007669"/>
    <property type="project" value="TreeGrafter"/>
</dbReference>
<keyword evidence="14" id="KW-1185">Reference proteome</keyword>
<dbReference type="InterPro" id="IPR038321">
    <property type="entry name" value="TmcA_C_sf"/>
</dbReference>
<keyword evidence="4 9" id="KW-0819">tRNA processing</keyword>
<keyword evidence="5 9" id="KW-0547">Nucleotide-binding</keyword>
<keyword evidence="7 9" id="KW-0694">RNA-binding</keyword>
<keyword evidence="1 9" id="KW-0963">Cytoplasm</keyword>
<keyword evidence="6 9" id="KW-0067">ATP-binding</keyword>
<accession>A0A4R3Y1K4</accession>
<evidence type="ECO:0000313" key="13">
    <source>
        <dbReference type="Proteomes" id="UP000294619"/>
    </source>
</evidence>
<dbReference type="SUPFAM" id="SSF55729">
    <property type="entry name" value="Acyl-CoA N-acyltransferases (Nat)"/>
    <property type="match status" value="1"/>
</dbReference>
<comment type="function">
    <text evidence="9">Catalyzes the formation of N(4)-acetylcytidine (ac(4)C) at the wobble position of tRNA(Met), by using acetyl-CoA as an acetyl donor and ATP (or GTP).</text>
</comment>
<dbReference type="GO" id="GO:0005524">
    <property type="term" value="F:ATP binding"/>
    <property type="evidence" value="ECO:0007669"/>
    <property type="project" value="UniProtKB-UniRule"/>
</dbReference>
<dbReference type="Pfam" id="PF17176">
    <property type="entry name" value="tRNA_bind_3"/>
    <property type="match status" value="1"/>
</dbReference>
<evidence type="ECO:0000256" key="3">
    <source>
        <dbReference type="ARBA" id="ARBA00022679"/>
    </source>
</evidence>
<dbReference type="InterPro" id="IPR003593">
    <property type="entry name" value="AAA+_ATPase"/>
</dbReference>
<dbReference type="Pfam" id="PF05127">
    <property type="entry name" value="NAT10_TcmA_helicase"/>
    <property type="match status" value="1"/>
</dbReference>
<name>A0A4R3Y1K4_9PAST</name>
<dbReference type="PROSITE" id="PS51186">
    <property type="entry name" value="GNAT"/>
    <property type="match status" value="1"/>
</dbReference>
<keyword evidence="8 9" id="KW-0012">Acyltransferase</keyword>
<dbReference type="Pfam" id="PF13718">
    <property type="entry name" value="GNAT_acetyltr_2"/>
    <property type="match status" value="1"/>
</dbReference>
<dbReference type="SUPFAM" id="SSF52540">
    <property type="entry name" value="P-loop containing nucleoside triphosphate hydrolases"/>
    <property type="match status" value="1"/>
</dbReference>
<dbReference type="InterPro" id="IPR033442">
    <property type="entry name" value="TmcA_tRNA_bind"/>
</dbReference>
<dbReference type="HAMAP" id="MF_01886">
    <property type="entry name" value="tRNA_acetyltr_TmcA"/>
    <property type="match status" value="1"/>
</dbReference>
<dbReference type="SMART" id="SM00382">
    <property type="entry name" value="AAA"/>
    <property type="match status" value="1"/>
</dbReference>
<dbReference type="InterPro" id="IPR024914">
    <property type="entry name" value="tRNA_acetyltr_TmcA"/>
</dbReference>
<dbReference type="AlphaFoldDB" id="A0A4R3Y1K4"/>
<dbReference type="InterPro" id="IPR013562">
    <property type="entry name" value="TmcA/NAT10_N"/>
</dbReference>
<dbReference type="Gene3D" id="1.20.120.890">
    <property type="entry name" value="tRNA(Met) cytidine acetyltransferase, tail domain"/>
    <property type="match status" value="1"/>
</dbReference>
<evidence type="ECO:0000256" key="7">
    <source>
        <dbReference type="ARBA" id="ARBA00022884"/>
    </source>
</evidence>
<evidence type="ECO:0000256" key="1">
    <source>
        <dbReference type="ARBA" id="ARBA00022490"/>
    </source>
</evidence>
<dbReference type="InterPro" id="IPR000182">
    <property type="entry name" value="GNAT_dom"/>
</dbReference>
<dbReference type="PANTHER" id="PTHR10925">
    <property type="entry name" value="N-ACETYLTRANSFERASE 10"/>
    <property type="match status" value="1"/>
</dbReference>
<comment type="caution">
    <text evidence="9">Lacks conserved residue(s) required for the propagation of feature annotation.</text>
</comment>
<dbReference type="GO" id="GO:0000049">
    <property type="term" value="F:tRNA binding"/>
    <property type="evidence" value="ECO:0007669"/>
    <property type="project" value="UniProtKB-UniRule"/>
</dbReference>
<organism evidence="11 13">
    <name type="scientific">Testudinibacter aquarius</name>
    <dbReference type="NCBI Taxonomy" id="1524974"/>
    <lineage>
        <taxon>Bacteria</taxon>
        <taxon>Pseudomonadati</taxon>
        <taxon>Pseudomonadota</taxon>
        <taxon>Gammaproteobacteria</taxon>
        <taxon>Pasteurellales</taxon>
        <taxon>Pasteurellaceae</taxon>
        <taxon>Testudinibacter</taxon>
    </lineage>
</organism>
<evidence type="ECO:0000256" key="2">
    <source>
        <dbReference type="ARBA" id="ARBA00022555"/>
    </source>
</evidence>
<dbReference type="Proteomes" id="UP000305526">
    <property type="component" value="Unassembled WGS sequence"/>
</dbReference>
<dbReference type="EMBL" id="SMCP01000009">
    <property type="protein sequence ID" value="TCV85322.1"/>
    <property type="molecule type" value="Genomic_DNA"/>
</dbReference>
<dbReference type="Proteomes" id="UP000294619">
    <property type="component" value="Unassembled WGS sequence"/>
</dbReference>
<evidence type="ECO:0000313" key="14">
    <source>
        <dbReference type="Proteomes" id="UP000305526"/>
    </source>
</evidence>
<feature type="domain" description="N-acetyltransferase" evidence="10">
    <location>
        <begin position="359"/>
        <end position="539"/>
    </location>
</feature>
<evidence type="ECO:0000313" key="12">
    <source>
        <dbReference type="EMBL" id="TNG92069.1"/>
    </source>
</evidence>
<dbReference type="Gene3D" id="3.40.50.11040">
    <property type="match status" value="1"/>
</dbReference>
<dbReference type="RefSeq" id="WP_132967691.1">
    <property type="nucleotide sequence ID" value="NZ_LEKL01000083.1"/>
</dbReference>
<dbReference type="EC" id="2.3.1.193" evidence="9"/>
<dbReference type="GO" id="GO:0051391">
    <property type="term" value="P:tRNA acetylation"/>
    <property type="evidence" value="ECO:0007669"/>
    <property type="project" value="UniProtKB-UniRule"/>
</dbReference>
<sequence length="650" mass="73553">MKNPFFRQPLILYGDAVWLNRQLAAFFSSNHNKSAVYCASQPPEILPSNCTFYPFAHAKNLLGQEWDCAVYDTRQPSGVNFNLEALAIVAAAIKAGGVLLVLLAQDWQTKVDLDSLRWNGTAQAITPSHFYQWWQSAVERHQIPIYQQTAINRSLPHIATDLWQLPPSALVQQQQVLQQVLAAQAELYLLTAKRGRGKSALAGMLADKLSAKSAVLLTAPNQRAVQALYRHCRHKPHFMAPDDLIARLNENPQPFADSWLIIDEAAMIPLDMLATLCRHFAHILLTTTIDGYEGTGRGFELKLKQLTDRTCQLLHLQQPLRYAENDPLETWIDDLLLLNNRMPASSNETNNLTLAQISPTELVADPQQIRCFYHLLALAHYRTSPLDLRRLLDAQGQRFWLLRRQAEIGGGIWALAEGGIADADLIEKIWRGERRPAGNLVAQALCFQADLPQACALRSLRISRIALLPQLQRKGFGQQLVRQLLEDCRAELDFVSVSFGYSDGLARFWQKCGFQLIHLSSGKEASSGCYSAMMIYPLSSDGKQFCQQACRQFLRNFPLTKHPLYSTLQQKIAFPETDWQLNADDLRQLHGFAYANRTLAATSPALCRLIKTTPQFDWQTLQQSQDGKKQRLRQWRLSVAKQIYTHFNIS</sequence>